<dbReference type="EMBL" id="QGUB01000001">
    <property type="protein sequence ID" value="PWW48922.1"/>
    <property type="molecule type" value="Genomic_DNA"/>
</dbReference>
<reference evidence="3 4" key="1">
    <citation type="submission" date="2018-05" db="EMBL/GenBank/DDBJ databases">
        <title>Genomic Encyclopedia of Type Strains, Phase IV (KMG-IV): sequencing the most valuable type-strain genomes for metagenomic binning, comparative biology and taxonomic classification.</title>
        <authorList>
            <person name="Goeker M."/>
        </authorList>
    </citation>
    <scope>NUCLEOTIDE SEQUENCE [LARGE SCALE GENOMIC DNA]</scope>
    <source>
        <strain evidence="3 4">DSM 26006</strain>
    </source>
</reference>
<evidence type="ECO:0000313" key="3">
    <source>
        <dbReference type="EMBL" id="PWW48922.1"/>
    </source>
</evidence>
<name>A0A317RFI7_9BURK</name>
<keyword evidence="3" id="KW-0808">Transferase</keyword>
<dbReference type="Gene3D" id="2.40.128.150">
    <property type="entry name" value="Cysteine proteinases"/>
    <property type="match status" value="1"/>
</dbReference>
<dbReference type="Proteomes" id="UP000246483">
    <property type="component" value="Unassembled WGS sequence"/>
</dbReference>
<dbReference type="AlphaFoldDB" id="A0A317RFI7"/>
<dbReference type="InterPro" id="IPR001447">
    <property type="entry name" value="Arylamine_N-AcTrfase"/>
</dbReference>
<dbReference type="PRINTS" id="PR01543">
    <property type="entry name" value="ANATRNSFRASE"/>
</dbReference>
<evidence type="ECO:0000313" key="4">
    <source>
        <dbReference type="Proteomes" id="UP000246483"/>
    </source>
</evidence>
<dbReference type="OrthoDB" id="7181050at2"/>
<evidence type="ECO:0000256" key="1">
    <source>
        <dbReference type="ARBA" id="ARBA00006547"/>
    </source>
</evidence>
<evidence type="ECO:0000256" key="2">
    <source>
        <dbReference type="RuleBase" id="RU003452"/>
    </source>
</evidence>
<dbReference type="GO" id="GO:0016407">
    <property type="term" value="F:acetyltransferase activity"/>
    <property type="evidence" value="ECO:0007669"/>
    <property type="project" value="InterPro"/>
</dbReference>
<dbReference type="PANTHER" id="PTHR11786:SF0">
    <property type="entry name" value="ARYLAMINE N-ACETYLTRANSFERASE 4-RELATED"/>
    <property type="match status" value="1"/>
</dbReference>
<dbReference type="InterPro" id="IPR038765">
    <property type="entry name" value="Papain-like_cys_pep_sf"/>
</dbReference>
<dbReference type="PANTHER" id="PTHR11786">
    <property type="entry name" value="N-HYDROXYARYLAMINE O-ACETYLTRANSFERASE"/>
    <property type="match status" value="1"/>
</dbReference>
<comment type="similarity">
    <text evidence="1 2">Belongs to the arylamine N-acetyltransferase family.</text>
</comment>
<keyword evidence="4" id="KW-1185">Reference proteome</keyword>
<accession>A0A317RFI7</accession>
<dbReference type="Pfam" id="PF00797">
    <property type="entry name" value="Acetyltransf_2"/>
    <property type="match status" value="1"/>
</dbReference>
<proteinExistence type="inferred from homology"/>
<dbReference type="SUPFAM" id="SSF54001">
    <property type="entry name" value="Cysteine proteinases"/>
    <property type="match status" value="1"/>
</dbReference>
<sequence length="266" mass="29926">MIAPMQSGAYLTRIGHEGPAPATVQTLHALTRAHTQAIPFENIDVLLGRPVRLESAAVFDKLVHQRRGGYCFEQNGLFLRVLQELGFSATGLGARVRLCTPDRSEIPARTHLLVCVELQGERWLTDVGFGALSLTQALRWEHGLVQDTPHDRRRLVHEDGRWFHQVWQEGGWVDVYEFTGEPMPESDRKVANWYTSTHPESTFMGQLMVARALPDGGRLTMVGNELRRRHPDGHMDARPVAPEQLHGVLLEHFGIRWPGEAAPSQD</sequence>
<gene>
    <name evidence="3" type="ORF">DFR36_101433</name>
</gene>
<organism evidence="3 4">
    <name type="scientific">Melaminivora alkalimesophila</name>
    <dbReference type="NCBI Taxonomy" id="1165852"/>
    <lineage>
        <taxon>Bacteria</taxon>
        <taxon>Pseudomonadati</taxon>
        <taxon>Pseudomonadota</taxon>
        <taxon>Betaproteobacteria</taxon>
        <taxon>Burkholderiales</taxon>
        <taxon>Comamonadaceae</taxon>
        <taxon>Melaminivora</taxon>
    </lineage>
</organism>
<protein>
    <submittedName>
        <fullName evidence="3">N-hydroxyarylamine O-acetyltransferase</fullName>
    </submittedName>
</protein>
<dbReference type="Gene3D" id="3.30.2140.10">
    <property type="entry name" value="Arylamine N-acetyltransferase"/>
    <property type="match status" value="1"/>
</dbReference>
<comment type="caution">
    <text evidence="3">The sequence shown here is derived from an EMBL/GenBank/DDBJ whole genome shotgun (WGS) entry which is preliminary data.</text>
</comment>